<dbReference type="Pfam" id="PF00083">
    <property type="entry name" value="Sugar_tr"/>
    <property type="match status" value="1"/>
</dbReference>
<dbReference type="SUPFAM" id="SSF103473">
    <property type="entry name" value="MFS general substrate transporter"/>
    <property type="match status" value="1"/>
</dbReference>
<dbReference type="Proteomes" id="UP000050761">
    <property type="component" value="Unassembled WGS sequence"/>
</dbReference>
<evidence type="ECO:0000313" key="7">
    <source>
        <dbReference type="EMBL" id="VDO87797.1"/>
    </source>
</evidence>
<reference evidence="7 8" key="1">
    <citation type="submission" date="2018-11" db="EMBL/GenBank/DDBJ databases">
        <authorList>
            <consortium name="Pathogen Informatics"/>
        </authorList>
    </citation>
    <scope>NUCLEOTIDE SEQUENCE [LARGE SCALE GENOMIC DNA]</scope>
</reference>
<reference evidence="9" key="2">
    <citation type="submission" date="2019-09" db="UniProtKB">
        <authorList>
            <consortium name="WormBaseParasite"/>
        </authorList>
    </citation>
    <scope>IDENTIFICATION</scope>
</reference>
<evidence type="ECO:0000256" key="3">
    <source>
        <dbReference type="ARBA" id="ARBA00022989"/>
    </source>
</evidence>
<accession>A0A3P7ZUC3</accession>
<dbReference type="PANTHER" id="PTHR48022:SF2">
    <property type="entry name" value="PLASTIDIC GLUCOSE TRANSPORTER 4"/>
    <property type="match status" value="1"/>
</dbReference>
<evidence type="ECO:0000256" key="6">
    <source>
        <dbReference type="SAM" id="Phobius"/>
    </source>
</evidence>
<dbReference type="EMBL" id="UZAH01027018">
    <property type="protein sequence ID" value="VDO87797.1"/>
    <property type="molecule type" value="Genomic_DNA"/>
</dbReference>
<dbReference type="InterPro" id="IPR005828">
    <property type="entry name" value="MFS_sugar_transport-like"/>
</dbReference>
<evidence type="ECO:0000256" key="5">
    <source>
        <dbReference type="SAM" id="MobiDB-lite"/>
    </source>
</evidence>
<protein>
    <submittedName>
        <fullName evidence="9">MFS domain-containing protein</fullName>
    </submittedName>
</protein>
<dbReference type="InterPro" id="IPR036259">
    <property type="entry name" value="MFS_trans_sf"/>
</dbReference>
<organism evidence="7">
    <name type="scientific">Heligmosomoides polygyrus</name>
    <name type="common">Parasitic roundworm</name>
    <dbReference type="NCBI Taxonomy" id="6339"/>
    <lineage>
        <taxon>Eukaryota</taxon>
        <taxon>Metazoa</taxon>
        <taxon>Ecdysozoa</taxon>
        <taxon>Nematoda</taxon>
        <taxon>Chromadorea</taxon>
        <taxon>Rhabditida</taxon>
        <taxon>Rhabditina</taxon>
        <taxon>Rhabditomorpha</taxon>
        <taxon>Strongyloidea</taxon>
        <taxon>Heligmosomidae</taxon>
        <taxon>Heligmosomoides</taxon>
    </lineage>
</organism>
<keyword evidence="3 6" id="KW-1133">Transmembrane helix</keyword>
<evidence type="ECO:0000313" key="9">
    <source>
        <dbReference type="WBParaSite" id="HPBE_0001119801-mRNA-1"/>
    </source>
</evidence>
<dbReference type="GO" id="GO:0005351">
    <property type="term" value="F:carbohydrate:proton symporter activity"/>
    <property type="evidence" value="ECO:0007669"/>
    <property type="project" value="TreeGrafter"/>
</dbReference>
<gene>
    <name evidence="7" type="ORF">HPBE_LOCUS11199</name>
</gene>
<keyword evidence="8" id="KW-1185">Reference proteome</keyword>
<feature type="compositionally biased region" description="Basic and acidic residues" evidence="5">
    <location>
        <begin position="204"/>
        <end position="217"/>
    </location>
</feature>
<feature type="transmembrane region" description="Helical" evidence="6">
    <location>
        <begin position="77"/>
        <end position="94"/>
    </location>
</feature>
<name>A0A3P7ZUC3_HELPZ</name>
<keyword evidence="4 6" id="KW-0472">Membrane</keyword>
<keyword evidence="2 6" id="KW-0812">Transmembrane</keyword>
<dbReference type="GO" id="GO:0016020">
    <property type="term" value="C:membrane"/>
    <property type="evidence" value="ECO:0007669"/>
    <property type="project" value="UniProtKB-SubCell"/>
</dbReference>
<dbReference type="InterPro" id="IPR050360">
    <property type="entry name" value="MFS_Sugar_Transporters"/>
</dbReference>
<dbReference type="OrthoDB" id="2544694at2759"/>
<feature type="region of interest" description="Disordered" evidence="5">
    <location>
        <begin position="174"/>
        <end position="217"/>
    </location>
</feature>
<evidence type="ECO:0000313" key="8">
    <source>
        <dbReference type="Proteomes" id="UP000050761"/>
    </source>
</evidence>
<feature type="transmembrane region" description="Helical" evidence="6">
    <location>
        <begin position="45"/>
        <end position="65"/>
    </location>
</feature>
<dbReference type="PANTHER" id="PTHR48022">
    <property type="entry name" value="PLASTIDIC GLUCOSE TRANSPORTER 4"/>
    <property type="match status" value="1"/>
</dbReference>
<sequence length="217" mass="24180">MSIGWTYCSEMISAQHRFKLRTFASYSMGRLVMIGLSHLAGEWRLATFLHGALCCCTLLLILFLPESVIWLRRIGRTLYLITYVTIYNAIALTWEPSFVCASELMPTDVRAKTTALLALVSRVGNLIASSLMLFKAIHEPVIMWTVLASNIVVFIVTAKWLEETKNCNLEEVGKSEGTAEASSAKAKVAPMKIEKDSIPQSKSKNGDEKPAFKRVTE</sequence>
<dbReference type="AlphaFoldDB" id="A0A3P7ZUC3"/>
<comment type="subcellular location">
    <subcellularLocation>
        <location evidence="1">Membrane</location>
        <topology evidence="1">Multi-pass membrane protein</topology>
    </subcellularLocation>
</comment>
<evidence type="ECO:0000256" key="2">
    <source>
        <dbReference type="ARBA" id="ARBA00022692"/>
    </source>
</evidence>
<dbReference type="Gene3D" id="1.20.1250.20">
    <property type="entry name" value="MFS general substrate transporter like domains"/>
    <property type="match status" value="2"/>
</dbReference>
<dbReference type="WBParaSite" id="HPBE_0001119801-mRNA-1">
    <property type="protein sequence ID" value="HPBE_0001119801-mRNA-1"/>
    <property type="gene ID" value="HPBE_0001119801"/>
</dbReference>
<feature type="transmembrane region" description="Helical" evidence="6">
    <location>
        <begin position="141"/>
        <end position="161"/>
    </location>
</feature>
<proteinExistence type="predicted"/>
<evidence type="ECO:0000256" key="4">
    <source>
        <dbReference type="ARBA" id="ARBA00023136"/>
    </source>
</evidence>
<evidence type="ECO:0000256" key="1">
    <source>
        <dbReference type="ARBA" id="ARBA00004141"/>
    </source>
</evidence>